<name>A0A2J6SUD7_9HELO</name>
<feature type="region of interest" description="Disordered" evidence="2">
    <location>
        <begin position="359"/>
        <end position="379"/>
    </location>
</feature>
<evidence type="ECO:0000313" key="4">
    <source>
        <dbReference type="EMBL" id="PMD54379.1"/>
    </source>
</evidence>
<dbReference type="PROSITE" id="PS50013">
    <property type="entry name" value="CHROMO_2"/>
    <property type="match status" value="1"/>
</dbReference>
<dbReference type="Gene3D" id="2.40.50.40">
    <property type="match status" value="1"/>
</dbReference>
<dbReference type="SMART" id="SM00298">
    <property type="entry name" value="CHROMO"/>
    <property type="match status" value="1"/>
</dbReference>
<dbReference type="AlphaFoldDB" id="A0A2J6SUD7"/>
<dbReference type="Proteomes" id="UP000235371">
    <property type="component" value="Unassembled WGS sequence"/>
</dbReference>
<dbReference type="InterPro" id="IPR023780">
    <property type="entry name" value="Chromo_domain"/>
</dbReference>
<feature type="region of interest" description="Disordered" evidence="2">
    <location>
        <begin position="606"/>
        <end position="658"/>
    </location>
</feature>
<dbReference type="GO" id="GO:0006338">
    <property type="term" value="P:chromatin remodeling"/>
    <property type="evidence" value="ECO:0007669"/>
    <property type="project" value="UniProtKB-ARBA"/>
</dbReference>
<feature type="region of interest" description="Disordered" evidence="2">
    <location>
        <begin position="480"/>
        <end position="501"/>
    </location>
</feature>
<evidence type="ECO:0000313" key="5">
    <source>
        <dbReference type="Proteomes" id="UP000235371"/>
    </source>
</evidence>
<dbReference type="CDD" id="cd00024">
    <property type="entry name" value="CD_CSD"/>
    <property type="match status" value="1"/>
</dbReference>
<keyword evidence="5" id="KW-1185">Reference proteome</keyword>
<dbReference type="STRING" id="1095630.A0A2J6SUD7"/>
<feature type="region of interest" description="Disordered" evidence="2">
    <location>
        <begin position="267"/>
        <end position="330"/>
    </location>
</feature>
<feature type="domain" description="Chromo" evidence="3">
    <location>
        <begin position="193"/>
        <end position="239"/>
    </location>
</feature>
<organism evidence="4 5">
    <name type="scientific">Hyaloscypha bicolor E</name>
    <dbReference type="NCBI Taxonomy" id="1095630"/>
    <lineage>
        <taxon>Eukaryota</taxon>
        <taxon>Fungi</taxon>
        <taxon>Dikarya</taxon>
        <taxon>Ascomycota</taxon>
        <taxon>Pezizomycotina</taxon>
        <taxon>Leotiomycetes</taxon>
        <taxon>Helotiales</taxon>
        <taxon>Hyaloscyphaceae</taxon>
        <taxon>Hyaloscypha</taxon>
        <taxon>Hyaloscypha bicolor</taxon>
    </lineage>
</organism>
<dbReference type="GeneID" id="36596051"/>
<sequence>MLAPRFEATPVPVRGCGIRPSELRSLVYEERRVGIPRPRPLVIDLTKDDDDDEHEPQVQNRNDPFFTLQFAALAIRPTVASNADPISRQLSANPQVSACQRIPRLPQTIPPRLGQVSSPRSNKRKESESGEEGDEAATLSAKRRLRPRKPVTYSENGLGDDIMDLDEPLENLIPSVEKDDDDNESDDDDFADFEVERVIAHRTRRGMHDYLLGWVGYTELTWIPEEHCDCDQLIAQFRNVPRFDIPGGSSQARELIEEERVRWLQRAVGQRADTPARPVRERGPGSARNPKTGRFERRKVRSPRPIPPIPPRSDRVIQDSEDEEGEDNVMSIGPDVQQHAEQMATAWTILDSCSVSRTLSPSQQSKIHSAPPPDTSQNNRVQDIISIRQTPVEDAIPAQKPAPVDPNNQQPRQTAKVFWTRNTPGANEEQTSFVQMGNGKAFTAVSVGSESIPAVEASRWRAVNLDAAKLLLTRPKTAPGCTTEVKKKATVSSSSKPAGGADIQAGMARLDLDLRQPAHAQQQTSLTEKPSSFTAPEQRVSPSSSTSPTRDAAFKPFSSWSAVNNAPKNSSESSPSILTQSSSSAWDAPNFATSKPKSIHYSLASMTPRANTESTWRPKTASKVAQTIGSKYPTQQQRSKTQRRYPGQVRSDKPLPSAAEDIVAKFSQSAMTGMARATKSPFTNSTPPANSKSPRPLSNVGVLKPVAFSWSPLSSPEKGTHTRRTSLDAIAKAGHPPRWGMARSTQPSSNSTALRDARTKSPRPASAVDVPRSLESGISRTTQYSHLTPPAKVAGTTPTILAAHVTLPATSETERRVLHDAERKSVVGTWGAKNSLQQQKLASLRSSPQDPMAKYHGFKINVVKKSNADVQTSANACAKGSMSENRGCVHRNESSRSPIRRKLAKERRQRQLVTSAIEAEIASNAGAHGIFKKNVATTLANASMKAPRRPDFVQRVPSAKTDRERSPSVATTAFLKAREREKAQKQAPSAVRREVNGDYGHYYPIGLCMVAKELEALNIRYRHRAAAAYGFSISDDTPRPSIEK</sequence>
<feature type="region of interest" description="Disordered" evidence="2">
    <location>
        <begin position="671"/>
        <end position="699"/>
    </location>
</feature>
<dbReference type="InterPro" id="IPR000953">
    <property type="entry name" value="Chromo/chromo_shadow_dom"/>
</dbReference>
<dbReference type="InParanoid" id="A0A2J6SUD7"/>
<evidence type="ECO:0000256" key="2">
    <source>
        <dbReference type="SAM" id="MobiDB-lite"/>
    </source>
</evidence>
<feature type="compositionally biased region" description="Polar residues" evidence="2">
    <location>
        <begin position="743"/>
        <end position="753"/>
    </location>
</feature>
<dbReference type="InterPro" id="IPR016197">
    <property type="entry name" value="Chromo-like_dom_sf"/>
</dbReference>
<proteinExistence type="predicted"/>
<feature type="region of interest" description="Disordered" evidence="2">
    <location>
        <begin position="517"/>
        <end position="552"/>
    </location>
</feature>
<protein>
    <recommendedName>
        <fullName evidence="3">Chromo domain-containing protein</fullName>
    </recommendedName>
</protein>
<feature type="compositionally biased region" description="Low complexity" evidence="2">
    <location>
        <begin position="570"/>
        <end position="584"/>
    </location>
</feature>
<comment type="subunit">
    <text evidence="1">Component of the NuA4 histone acetyltransferase complex.</text>
</comment>
<feature type="compositionally biased region" description="Polar residues" evidence="2">
    <location>
        <begin position="606"/>
        <end position="639"/>
    </location>
</feature>
<evidence type="ECO:0000259" key="3">
    <source>
        <dbReference type="PROSITE" id="PS50013"/>
    </source>
</evidence>
<feature type="region of interest" description="Disordered" evidence="2">
    <location>
        <begin position="92"/>
        <end position="165"/>
    </location>
</feature>
<gene>
    <name evidence="4" type="ORF">K444DRAFT_699128</name>
</gene>
<feature type="compositionally biased region" description="Polar residues" evidence="2">
    <location>
        <begin position="519"/>
        <end position="535"/>
    </location>
</feature>
<evidence type="ECO:0000256" key="1">
    <source>
        <dbReference type="ARBA" id="ARBA00011353"/>
    </source>
</evidence>
<dbReference type="EMBL" id="KZ613865">
    <property type="protein sequence ID" value="PMD54379.1"/>
    <property type="molecule type" value="Genomic_DNA"/>
</dbReference>
<feature type="region of interest" description="Disordered" evidence="2">
    <location>
        <begin position="734"/>
        <end position="770"/>
    </location>
</feature>
<dbReference type="OrthoDB" id="112058at2759"/>
<dbReference type="Pfam" id="PF00385">
    <property type="entry name" value="Chromo"/>
    <property type="match status" value="1"/>
</dbReference>
<feature type="region of interest" description="Disordered" evidence="2">
    <location>
        <begin position="564"/>
        <end position="589"/>
    </location>
</feature>
<reference evidence="4 5" key="1">
    <citation type="submission" date="2016-04" db="EMBL/GenBank/DDBJ databases">
        <title>A degradative enzymes factory behind the ericoid mycorrhizal symbiosis.</title>
        <authorList>
            <consortium name="DOE Joint Genome Institute"/>
            <person name="Martino E."/>
            <person name="Morin E."/>
            <person name="Grelet G."/>
            <person name="Kuo A."/>
            <person name="Kohler A."/>
            <person name="Daghino S."/>
            <person name="Barry K."/>
            <person name="Choi C."/>
            <person name="Cichocki N."/>
            <person name="Clum A."/>
            <person name="Copeland A."/>
            <person name="Hainaut M."/>
            <person name="Haridas S."/>
            <person name="Labutti K."/>
            <person name="Lindquist E."/>
            <person name="Lipzen A."/>
            <person name="Khouja H.-R."/>
            <person name="Murat C."/>
            <person name="Ohm R."/>
            <person name="Olson A."/>
            <person name="Spatafora J."/>
            <person name="Veneault-Fourrey C."/>
            <person name="Henrissat B."/>
            <person name="Grigoriev I."/>
            <person name="Martin F."/>
            <person name="Perotto S."/>
        </authorList>
    </citation>
    <scope>NUCLEOTIDE SEQUENCE [LARGE SCALE GENOMIC DNA]</scope>
    <source>
        <strain evidence="4 5">E</strain>
    </source>
</reference>
<dbReference type="SUPFAM" id="SSF54160">
    <property type="entry name" value="Chromo domain-like"/>
    <property type="match status" value="1"/>
</dbReference>
<dbReference type="RefSeq" id="XP_024731283.1">
    <property type="nucleotide sequence ID" value="XM_024887975.1"/>
</dbReference>
<feature type="compositionally biased region" description="Polar residues" evidence="2">
    <location>
        <begin position="680"/>
        <end position="693"/>
    </location>
</feature>
<accession>A0A2J6SUD7</accession>